<comment type="caution">
    <text evidence="1">The sequence shown here is derived from an EMBL/GenBank/DDBJ whole genome shotgun (WGS) entry which is preliminary data.</text>
</comment>
<sequence>MAQKLTYDTDNKLFILNSSVTDLDVVVDLYSDAKEDWLTDTLLNKFRFPLVAIGGQGIGGGKVISPYIMLKYGWKIRPHEADHTLTIAGNLITEDESTPFVNVLGDYQVIIKSIISSNSLTTGVAISSSDLANIADKVWDEAIAGHLIAGSTGKTINDTRTRATLASLK</sequence>
<evidence type="ECO:0000313" key="2">
    <source>
        <dbReference type="Proteomes" id="UP000177555"/>
    </source>
</evidence>
<protein>
    <submittedName>
        <fullName evidence="1">Uncharacterized protein</fullName>
    </submittedName>
</protein>
<accession>A0A1F5JJU1</accession>
<dbReference type="AlphaFoldDB" id="A0A1F5JJU1"/>
<organism evidence="1 2">
    <name type="scientific">Candidatus Daviesbacteria bacterium RIFCSPHIGHO2_01_FULL_40_11</name>
    <dbReference type="NCBI Taxonomy" id="1797762"/>
    <lineage>
        <taxon>Bacteria</taxon>
        <taxon>Candidatus Daviesiibacteriota</taxon>
    </lineage>
</organism>
<evidence type="ECO:0000313" key="1">
    <source>
        <dbReference type="EMBL" id="OGE28862.1"/>
    </source>
</evidence>
<dbReference type="EMBL" id="MFCP01000014">
    <property type="protein sequence ID" value="OGE28862.1"/>
    <property type="molecule type" value="Genomic_DNA"/>
</dbReference>
<reference evidence="1 2" key="1">
    <citation type="journal article" date="2016" name="Nat. Commun.">
        <title>Thousands of microbial genomes shed light on interconnected biogeochemical processes in an aquifer system.</title>
        <authorList>
            <person name="Anantharaman K."/>
            <person name="Brown C.T."/>
            <person name="Hug L.A."/>
            <person name="Sharon I."/>
            <person name="Castelle C.J."/>
            <person name="Probst A.J."/>
            <person name="Thomas B.C."/>
            <person name="Singh A."/>
            <person name="Wilkins M.J."/>
            <person name="Karaoz U."/>
            <person name="Brodie E.L."/>
            <person name="Williams K.H."/>
            <person name="Hubbard S.S."/>
            <person name="Banfield J.F."/>
        </authorList>
    </citation>
    <scope>NUCLEOTIDE SEQUENCE [LARGE SCALE GENOMIC DNA]</scope>
</reference>
<dbReference type="Proteomes" id="UP000177555">
    <property type="component" value="Unassembled WGS sequence"/>
</dbReference>
<gene>
    <name evidence="1" type="ORF">A2867_02865</name>
</gene>
<proteinExistence type="predicted"/>
<name>A0A1F5JJU1_9BACT</name>